<evidence type="ECO:0000313" key="8">
    <source>
        <dbReference type="Proteomes" id="UP000233524"/>
    </source>
</evidence>
<evidence type="ECO:0000256" key="2">
    <source>
        <dbReference type="ARBA" id="ARBA00022692"/>
    </source>
</evidence>
<dbReference type="FunCoup" id="A0A2N3N1F4">
    <property type="interactions" value="17"/>
</dbReference>
<dbReference type="OrthoDB" id="3358017at2759"/>
<dbReference type="VEuPathDB" id="FungiDB:jhhlp_006999"/>
<evidence type="ECO:0000313" key="7">
    <source>
        <dbReference type="EMBL" id="PKS06253.1"/>
    </source>
</evidence>
<protein>
    <recommendedName>
        <fullName evidence="9">RTA1 like protein</fullName>
    </recommendedName>
</protein>
<feature type="transmembrane region" description="Helical" evidence="6">
    <location>
        <begin position="45"/>
        <end position="66"/>
    </location>
</feature>
<dbReference type="Pfam" id="PF04479">
    <property type="entry name" value="RTA1"/>
    <property type="match status" value="1"/>
</dbReference>
<dbReference type="PANTHER" id="PTHR31465:SF35">
    <property type="entry name" value="RTA1 DOMAIN PROTEIN-RELATED"/>
    <property type="match status" value="1"/>
</dbReference>
<dbReference type="EMBL" id="NLAX01001034">
    <property type="protein sequence ID" value="PKS06253.1"/>
    <property type="molecule type" value="Genomic_DNA"/>
</dbReference>
<dbReference type="InParanoid" id="A0A2N3N1F4"/>
<dbReference type="InterPro" id="IPR007568">
    <property type="entry name" value="RTA1"/>
</dbReference>
<keyword evidence="8" id="KW-1185">Reference proteome</keyword>
<feature type="transmembrane region" description="Helical" evidence="6">
    <location>
        <begin position="200"/>
        <end position="221"/>
    </location>
</feature>
<reference evidence="7 8" key="1">
    <citation type="journal article" date="2017" name="G3 (Bethesda)">
        <title>First Draft Genome Sequence of the Pathogenic Fungus Lomentospora prolificans (Formerly Scedosporium prolificans).</title>
        <authorList>
            <person name="Luo R."/>
            <person name="Zimin A."/>
            <person name="Workman R."/>
            <person name="Fan Y."/>
            <person name="Pertea G."/>
            <person name="Grossman N."/>
            <person name="Wear M.P."/>
            <person name="Jia B."/>
            <person name="Miller H."/>
            <person name="Casadevall A."/>
            <person name="Timp W."/>
            <person name="Zhang S.X."/>
            <person name="Salzberg S.L."/>
        </authorList>
    </citation>
    <scope>NUCLEOTIDE SEQUENCE [LARGE SCALE GENOMIC DNA]</scope>
    <source>
        <strain evidence="7 8">JHH-5317</strain>
    </source>
</reference>
<evidence type="ECO:0000256" key="6">
    <source>
        <dbReference type="SAM" id="Phobius"/>
    </source>
</evidence>
<evidence type="ECO:0000256" key="3">
    <source>
        <dbReference type="ARBA" id="ARBA00022989"/>
    </source>
</evidence>
<comment type="subcellular location">
    <subcellularLocation>
        <location evidence="1">Membrane</location>
        <topology evidence="1">Multi-pass membrane protein</topology>
    </subcellularLocation>
</comment>
<evidence type="ECO:0000256" key="4">
    <source>
        <dbReference type="ARBA" id="ARBA00023136"/>
    </source>
</evidence>
<keyword evidence="3 6" id="KW-1133">Transmembrane helix</keyword>
<feature type="transmembrane region" description="Helical" evidence="6">
    <location>
        <begin position="78"/>
        <end position="100"/>
    </location>
</feature>
<dbReference type="Proteomes" id="UP000233524">
    <property type="component" value="Unassembled WGS sequence"/>
</dbReference>
<feature type="transmembrane region" description="Helical" evidence="6">
    <location>
        <begin position="120"/>
        <end position="145"/>
    </location>
</feature>
<name>A0A2N3N1F4_9PEZI</name>
<sequence length="319" mass="35929">MSTNGGEFVFYHYTPSIAAAAIFTVLFLASAAWHAKQLISSRAWYFIPFVVGCLFEAVGYLGRILSWAERPDYTKNPYIIQSLLLLLAPAVFAASIYMILGRLIVRLEADSYSIIRPRWLTKFFILGDVLSFCAQGGGGGMLATAKSREDSRRGEQIILGGLGIQILFFGFFIVVSFIFHLRIRRKPTRRSYALTTPWKGLLYVLYTSSILIMIRSVFRIIEYVMGSDGELLSKEVYLYIFDAVPMFVVCVIFNWFHPSRVISKDDKEPIASVTSLEVLGDDPEAAGRRKSMQWSTIPTGGYAQGQGYSQQPQGYSRDY</sequence>
<evidence type="ECO:0008006" key="9">
    <source>
        <dbReference type="Google" id="ProtNLM"/>
    </source>
</evidence>
<keyword evidence="2 6" id="KW-0812">Transmembrane</keyword>
<feature type="transmembrane region" description="Helical" evidence="6">
    <location>
        <begin position="157"/>
        <end position="179"/>
    </location>
</feature>
<organism evidence="7 8">
    <name type="scientific">Lomentospora prolificans</name>
    <dbReference type="NCBI Taxonomy" id="41688"/>
    <lineage>
        <taxon>Eukaryota</taxon>
        <taxon>Fungi</taxon>
        <taxon>Dikarya</taxon>
        <taxon>Ascomycota</taxon>
        <taxon>Pezizomycotina</taxon>
        <taxon>Sordariomycetes</taxon>
        <taxon>Hypocreomycetidae</taxon>
        <taxon>Microascales</taxon>
        <taxon>Microascaceae</taxon>
        <taxon>Lomentospora</taxon>
    </lineage>
</organism>
<dbReference type="PANTHER" id="PTHR31465">
    <property type="entry name" value="PROTEIN RTA1-RELATED"/>
    <property type="match status" value="1"/>
</dbReference>
<keyword evidence="4 6" id="KW-0472">Membrane</keyword>
<evidence type="ECO:0000256" key="5">
    <source>
        <dbReference type="SAM" id="MobiDB-lite"/>
    </source>
</evidence>
<feature type="region of interest" description="Disordered" evidence="5">
    <location>
        <begin position="284"/>
        <end position="319"/>
    </location>
</feature>
<dbReference type="STRING" id="41688.A0A2N3N1F4"/>
<feature type="transmembrane region" description="Helical" evidence="6">
    <location>
        <begin position="236"/>
        <end position="256"/>
    </location>
</feature>
<proteinExistence type="predicted"/>
<feature type="transmembrane region" description="Helical" evidence="6">
    <location>
        <begin position="12"/>
        <end position="33"/>
    </location>
</feature>
<dbReference type="AlphaFoldDB" id="A0A2N3N1F4"/>
<evidence type="ECO:0000256" key="1">
    <source>
        <dbReference type="ARBA" id="ARBA00004141"/>
    </source>
</evidence>
<comment type="caution">
    <text evidence="7">The sequence shown here is derived from an EMBL/GenBank/DDBJ whole genome shotgun (WGS) entry which is preliminary data.</text>
</comment>
<feature type="compositionally biased region" description="Low complexity" evidence="5">
    <location>
        <begin position="305"/>
        <end position="319"/>
    </location>
</feature>
<accession>A0A2N3N1F4</accession>
<dbReference type="GO" id="GO:0016020">
    <property type="term" value="C:membrane"/>
    <property type="evidence" value="ECO:0007669"/>
    <property type="project" value="UniProtKB-SubCell"/>
</dbReference>
<gene>
    <name evidence="7" type="ORF">jhhlp_006999</name>
</gene>